<dbReference type="Gene3D" id="3.40.1350.10">
    <property type="match status" value="1"/>
</dbReference>
<proteinExistence type="predicted"/>
<name>A0A4R0JX75_9ACTN</name>
<dbReference type="AlphaFoldDB" id="A0A4R0JX75"/>
<accession>A0A4R0JX75</accession>
<evidence type="ECO:0000313" key="3">
    <source>
        <dbReference type="EMBL" id="TCC52133.1"/>
    </source>
</evidence>
<feature type="region of interest" description="Disordered" evidence="1">
    <location>
        <begin position="467"/>
        <end position="493"/>
    </location>
</feature>
<keyword evidence="4" id="KW-1185">Reference proteome</keyword>
<gene>
    <name evidence="3" type="ORF">E0H73_40055</name>
</gene>
<reference evidence="3 4" key="1">
    <citation type="submission" date="2019-02" db="EMBL/GenBank/DDBJ databases">
        <title>Kribbella capetownensis sp. nov. and Kribbella speibonae sp. nov., isolated from soil.</title>
        <authorList>
            <person name="Curtis S.M."/>
            <person name="Norton I."/>
            <person name="Everest G.J."/>
            <person name="Meyers P.R."/>
        </authorList>
    </citation>
    <scope>NUCLEOTIDE SEQUENCE [LARGE SCALE GENOMIC DNA]</scope>
    <source>
        <strain evidence="3 4">NRRL B-24813</strain>
    </source>
</reference>
<dbReference type="RefSeq" id="WP_131365578.1">
    <property type="nucleotide sequence ID" value="NZ_SJKB01000021.1"/>
</dbReference>
<dbReference type="GO" id="GO:0004519">
    <property type="term" value="F:endonuclease activity"/>
    <property type="evidence" value="ECO:0007669"/>
    <property type="project" value="InterPro"/>
</dbReference>
<dbReference type="Pfam" id="PF04471">
    <property type="entry name" value="Mrr_cat"/>
    <property type="match status" value="1"/>
</dbReference>
<dbReference type="OrthoDB" id="3964845at2"/>
<dbReference type="Proteomes" id="UP000291144">
    <property type="component" value="Unassembled WGS sequence"/>
</dbReference>
<evidence type="ECO:0000313" key="4">
    <source>
        <dbReference type="Proteomes" id="UP000291144"/>
    </source>
</evidence>
<organism evidence="3 4">
    <name type="scientific">Kribbella pittospori</name>
    <dbReference type="NCBI Taxonomy" id="722689"/>
    <lineage>
        <taxon>Bacteria</taxon>
        <taxon>Bacillati</taxon>
        <taxon>Actinomycetota</taxon>
        <taxon>Actinomycetes</taxon>
        <taxon>Propionibacteriales</taxon>
        <taxon>Kribbellaceae</taxon>
        <taxon>Kribbella</taxon>
    </lineage>
</organism>
<comment type="caution">
    <text evidence="3">The sequence shown here is derived from an EMBL/GenBank/DDBJ whole genome shotgun (WGS) entry which is preliminary data.</text>
</comment>
<dbReference type="GO" id="GO:0009307">
    <property type="term" value="P:DNA restriction-modification system"/>
    <property type="evidence" value="ECO:0007669"/>
    <property type="project" value="InterPro"/>
</dbReference>
<dbReference type="GO" id="GO:0003677">
    <property type="term" value="F:DNA binding"/>
    <property type="evidence" value="ECO:0007669"/>
    <property type="project" value="InterPro"/>
</dbReference>
<sequence>MTNELSLRDELRRLQRLDKPQRAGYEFEDLVAGLFRREHFSVERHARAAAPRQTDLFVKRSNDVYLVETKYRRTRATIDDVDSLFTRLDATPSDVIGILCSHAGFSKSVVKRVEERSSRPVLLISGNELDAVADGIESFPGMLRRKRASLLTHREVELDRVHHIPAKRRPPVNPLPASDEQFVLLDGRRTDVLASGGDFGPLIFTLDLIDIDWVPAGGVGVSADIDLDVENEHELIAVIHELTHLGWTTPKARWTIQQGTVNWHGSGTRSFADQLVSWRERYRPVKSLHHTEEFSYLDVCDGGLYTLTGSISASERRRVGHTNISFQLTGIPLDTSPLKHLCDTFDVRSPVYFRPKDERAIATVHSDGPPRKIVKPLAFVIKPADPNDPTEEDWVAGIVIKHPGYLRSPARRNTWLDGNVSGSEYLICHLRSWHPWGHPVKAYRLWHAQSTWTSDAQIVRPVADWDDKRTRHSHSRGPDAQTNRPQRSPGNRR</sequence>
<evidence type="ECO:0000256" key="1">
    <source>
        <dbReference type="SAM" id="MobiDB-lite"/>
    </source>
</evidence>
<dbReference type="InterPro" id="IPR011335">
    <property type="entry name" value="Restrct_endonuc-II-like"/>
</dbReference>
<dbReference type="SUPFAM" id="SSF52980">
    <property type="entry name" value="Restriction endonuclease-like"/>
    <property type="match status" value="1"/>
</dbReference>
<dbReference type="InterPro" id="IPR011856">
    <property type="entry name" value="tRNA_endonuc-like_dom_sf"/>
</dbReference>
<evidence type="ECO:0000259" key="2">
    <source>
        <dbReference type="Pfam" id="PF04471"/>
    </source>
</evidence>
<feature type="compositionally biased region" description="Polar residues" evidence="1">
    <location>
        <begin position="480"/>
        <end position="493"/>
    </location>
</feature>
<feature type="domain" description="Restriction endonuclease type IV Mrr" evidence="2">
    <location>
        <begin position="24"/>
        <end position="130"/>
    </location>
</feature>
<dbReference type="InterPro" id="IPR007560">
    <property type="entry name" value="Restrct_endonuc_IV_Mrr"/>
</dbReference>
<protein>
    <recommendedName>
        <fullName evidence="2">Restriction endonuclease type IV Mrr domain-containing protein</fullName>
    </recommendedName>
</protein>
<dbReference type="EMBL" id="SJKB01000021">
    <property type="protein sequence ID" value="TCC52133.1"/>
    <property type="molecule type" value="Genomic_DNA"/>
</dbReference>